<dbReference type="OMA" id="HPPLAMS"/>
<organism evidence="8 9">
    <name type="scientific">Pseudallescheria apiosperma</name>
    <name type="common">Scedosporium apiospermum</name>
    <dbReference type="NCBI Taxonomy" id="563466"/>
    <lineage>
        <taxon>Eukaryota</taxon>
        <taxon>Fungi</taxon>
        <taxon>Dikarya</taxon>
        <taxon>Ascomycota</taxon>
        <taxon>Pezizomycotina</taxon>
        <taxon>Sordariomycetes</taxon>
        <taxon>Hypocreomycetidae</taxon>
        <taxon>Microascales</taxon>
        <taxon>Microascaceae</taxon>
        <taxon>Scedosporium</taxon>
    </lineage>
</organism>
<keyword evidence="3" id="KW-0547">Nucleotide-binding</keyword>
<keyword evidence="2" id="KW-0808">Transferase</keyword>
<dbReference type="Proteomes" id="UP000028545">
    <property type="component" value="Unassembled WGS sequence"/>
</dbReference>
<dbReference type="GO" id="GO:0004674">
    <property type="term" value="F:protein serine/threonine kinase activity"/>
    <property type="evidence" value="ECO:0007669"/>
    <property type="project" value="UniProtKB-KW"/>
</dbReference>
<keyword evidence="5" id="KW-0067">ATP-binding</keyword>
<dbReference type="SMART" id="SM00220">
    <property type="entry name" value="S_TKc"/>
    <property type="match status" value="1"/>
</dbReference>
<dbReference type="HOGENOM" id="CLU_000288_81_1_1"/>
<proteinExistence type="predicted"/>
<dbReference type="PROSITE" id="PS50011">
    <property type="entry name" value="PROTEIN_KINASE_DOM"/>
    <property type="match status" value="1"/>
</dbReference>
<dbReference type="Gene3D" id="1.10.510.10">
    <property type="entry name" value="Transferase(Phosphotransferase) domain 1"/>
    <property type="match status" value="1"/>
</dbReference>
<dbReference type="PANTHER" id="PTHR45646:SF11">
    <property type="entry name" value="SERINE_THREONINE-PROTEIN KINASE DOA"/>
    <property type="match status" value="1"/>
</dbReference>
<dbReference type="KEGG" id="sapo:SAPIO_CDS4233"/>
<dbReference type="VEuPathDB" id="FungiDB:SAPIO_CDS4233"/>
<evidence type="ECO:0000256" key="1">
    <source>
        <dbReference type="ARBA" id="ARBA00022527"/>
    </source>
</evidence>
<dbReference type="AlphaFoldDB" id="A0A084G8H3"/>
<dbReference type="EMBL" id="JOWA01000091">
    <property type="protein sequence ID" value="KEZ43635.1"/>
    <property type="molecule type" value="Genomic_DNA"/>
</dbReference>
<evidence type="ECO:0000313" key="9">
    <source>
        <dbReference type="Proteomes" id="UP000028545"/>
    </source>
</evidence>
<keyword evidence="1 8" id="KW-0723">Serine/threonine-protein kinase</keyword>
<dbReference type="PANTHER" id="PTHR45646">
    <property type="entry name" value="SERINE/THREONINE-PROTEIN KINASE DOA-RELATED"/>
    <property type="match status" value="1"/>
</dbReference>
<protein>
    <submittedName>
        <fullName evidence="8">Putative Serine/threonine protein kinase</fullName>
    </submittedName>
</protein>
<evidence type="ECO:0000256" key="4">
    <source>
        <dbReference type="ARBA" id="ARBA00022777"/>
    </source>
</evidence>
<dbReference type="InterPro" id="IPR011009">
    <property type="entry name" value="Kinase-like_dom_sf"/>
</dbReference>
<feature type="region of interest" description="Disordered" evidence="6">
    <location>
        <begin position="1"/>
        <end position="24"/>
    </location>
</feature>
<keyword evidence="4 8" id="KW-0418">Kinase</keyword>
<dbReference type="Pfam" id="PF00069">
    <property type="entry name" value="Pkinase"/>
    <property type="match status" value="1"/>
</dbReference>
<sequence>MESNNTSNLAAEGDGGDSPPRQLPQTEAEVYGDDVLLEEESLSWFDPEKWYPVRIGEVIQSRYQVLVKLGFGSVSTVWLCRDLRRRHIYVALKVYETGHRQGDNESKVLQHLGSLTGNEVGRNLIRTFRDSFELQGTIGPHVCLVYKPLCMSLEDLRLYAGGKIPRDVVKPLIRTLLPGLNYLHKVAHVVHTDLQPGNIMLSTDNPHVWDELVEEEWDTPTPRKIMSDRIIYQSRDLDIPEDGEPVICDFGEAKVGDGPFIGEVMPDLYRAPEIILYIPWTEKIDIWSLGLMIWDLFEGKHLFNNRLPSREATRPAHLARMVSLLGNPPKDFLERSEYSVEFFDDDGNLKMQPEDVAGSSLEEEEDVLEGDEKEQFLSLIRKTLQWRPEDRPTAHELMSDPWLNS</sequence>
<reference evidence="8 9" key="1">
    <citation type="journal article" date="2014" name="Genome Announc.">
        <title>Draft genome sequence of the pathogenic fungus Scedosporium apiospermum.</title>
        <authorList>
            <person name="Vandeputte P."/>
            <person name="Ghamrawi S."/>
            <person name="Rechenmann M."/>
            <person name="Iltis A."/>
            <person name="Giraud S."/>
            <person name="Fleury M."/>
            <person name="Thornton C."/>
            <person name="Delhaes L."/>
            <person name="Meyer W."/>
            <person name="Papon N."/>
            <person name="Bouchara J.P."/>
        </authorList>
    </citation>
    <scope>NUCLEOTIDE SEQUENCE [LARGE SCALE GENOMIC DNA]</scope>
    <source>
        <strain evidence="8 9">IHEM 14462</strain>
    </source>
</reference>
<evidence type="ECO:0000259" key="7">
    <source>
        <dbReference type="PROSITE" id="PS50011"/>
    </source>
</evidence>
<evidence type="ECO:0000313" key="8">
    <source>
        <dbReference type="EMBL" id="KEZ43635.1"/>
    </source>
</evidence>
<dbReference type="OrthoDB" id="5979581at2759"/>
<feature type="domain" description="Protein kinase" evidence="7">
    <location>
        <begin position="63"/>
        <end position="403"/>
    </location>
</feature>
<gene>
    <name evidence="8" type="ORF">SAPIO_CDS4233</name>
</gene>
<dbReference type="SUPFAM" id="SSF56112">
    <property type="entry name" value="Protein kinase-like (PK-like)"/>
    <property type="match status" value="1"/>
</dbReference>
<evidence type="ECO:0000256" key="6">
    <source>
        <dbReference type="SAM" id="MobiDB-lite"/>
    </source>
</evidence>
<accession>A0A084G8H3</accession>
<dbReference type="InterPro" id="IPR000719">
    <property type="entry name" value="Prot_kinase_dom"/>
</dbReference>
<evidence type="ECO:0000256" key="5">
    <source>
        <dbReference type="ARBA" id="ARBA00022840"/>
    </source>
</evidence>
<keyword evidence="9" id="KW-1185">Reference proteome</keyword>
<evidence type="ECO:0000256" key="2">
    <source>
        <dbReference type="ARBA" id="ARBA00022679"/>
    </source>
</evidence>
<dbReference type="GeneID" id="27723305"/>
<dbReference type="InterPro" id="IPR051175">
    <property type="entry name" value="CLK_kinases"/>
</dbReference>
<dbReference type="GO" id="GO:0043484">
    <property type="term" value="P:regulation of RNA splicing"/>
    <property type="evidence" value="ECO:0007669"/>
    <property type="project" value="TreeGrafter"/>
</dbReference>
<dbReference type="GO" id="GO:0005634">
    <property type="term" value="C:nucleus"/>
    <property type="evidence" value="ECO:0007669"/>
    <property type="project" value="TreeGrafter"/>
</dbReference>
<dbReference type="RefSeq" id="XP_016643434.1">
    <property type="nucleotide sequence ID" value="XM_016786832.1"/>
</dbReference>
<dbReference type="Gene3D" id="3.30.200.20">
    <property type="entry name" value="Phosphorylase Kinase, domain 1"/>
    <property type="match status" value="1"/>
</dbReference>
<evidence type="ECO:0000256" key="3">
    <source>
        <dbReference type="ARBA" id="ARBA00022741"/>
    </source>
</evidence>
<comment type="caution">
    <text evidence="8">The sequence shown here is derived from an EMBL/GenBank/DDBJ whole genome shotgun (WGS) entry which is preliminary data.</text>
</comment>
<dbReference type="GO" id="GO:0005524">
    <property type="term" value="F:ATP binding"/>
    <property type="evidence" value="ECO:0007669"/>
    <property type="project" value="UniProtKB-KW"/>
</dbReference>
<name>A0A084G8H3_PSEDA</name>